<evidence type="ECO:0000313" key="12">
    <source>
        <dbReference type="EMBL" id="AMF94310.1"/>
    </source>
</evidence>
<reference evidence="13 15" key="3">
    <citation type="submission" date="2018-06" db="EMBL/GenBank/DDBJ databases">
        <authorList>
            <consortium name="Pathogen Informatics"/>
            <person name="Doyle S."/>
        </authorList>
    </citation>
    <scope>NUCLEOTIDE SEQUENCE [LARGE SCALE GENOMIC DNA]</scope>
    <source>
        <strain evidence="13 15">NCTC11327</strain>
    </source>
</reference>
<comment type="catalytic activity">
    <reaction evidence="10">
        <text>O-phospho-D-serine + H2O = D-serine + phosphate</text>
        <dbReference type="Rhea" id="RHEA:24873"/>
        <dbReference type="ChEBI" id="CHEBI:15377"/>
        <dbReference type="ChEBI" id="CHEBI:35247"/>
        <dbReference type="ChEBI" id="CHEBI:43474"/>
        <dbReference type="ChEBI" id="CHEBI:58680"/>
        <dbReference type="EC" id="3.1.3.3"/>
    </reaction>
</comment>
<evidence type="ECO:0000256" key="5">
    <source>
        <dbReference type="ARBA" id="ARBA00022723"/>
    </source>
</evidence>
<proteinExistence type="predicted"/>
<evidence type="ECO:0000256" key="6">
    <source>
        <dbReference type="ARBA" id="ARBA00022801"/>
    </source>
</evidence>
<gene>
    <name evidence="12" type="ORF">AL536_12560</name>
    <name evidence="13" type="ORF">NCTC11327_01251</name>
</gene>
<evidence type="ECO:0000256" key="8">
    <source>
        <dbReference type="ARBA" id="ARBA00023299"/>
    </source>
</evidence>
<comment type="catalytic activity">
    <reaction evidence="9">
        <text>O-phospho-L-serine + H2O = L-serine + phosphate</text>
        <dbReference type="Rhea" id="RHEA:21208"/>
        <dbReference type="ChEBI" id="CHEBI:15377"/>
        <dbReference type="ChEBI" id="CHEBI:33384"/>
        <dbReference type="ChEBI" id="CHEBI:43474"/>
        <dbReference type="ChEBI" id="CHEBI:57524"/>
        <dbReference type="EC" id="3.1.3.3"/>
    </reaction>
</comment>
<accession>A0AAX2LS99</accession>
<dbReference type="GeneID" id="29384896"/>
<dbReference type="KEGG" id="vfl:AL536_12560"/>
<dbReference type="AlphaFoldDB" id="A0AAX2LS99"/>
<evidence type="ECO:0000313" key="13">
    <source>
        <dbReference type="EMBL" id="SUP23394.1"/>
    </source>
</evidence>
<evidence type="ECO:0000256" key="7">
    <source>
        <dbReference type="ARBA" id="ARBA00022842"/>
    </source>
</evidence>
<dbReference type="InterPro" id="IPR023214">
    <property type="entry name" value="HAD_sf"/>
</dbReference>
<reference evidence="12" key="2">
    <citation type="submission" date="2018-01" db="EMBL/GenBank/DDBJ databases">
        <title>FDA dAtabase for Regulatory Grade micrObial Sequences (FDA-ARGOS): Supporting development and validation of Infectious Disease Dx tests.</title>
        <authorList>
            <person name="Hoffmann M."/>
            <person name="Allard M."/>
            <person name="Evans P."/>
            <person name="Brown E."/>
            <person name="Tallon L."/>
            <person name="Sadzewicz L."/>
            <person name="Sengamalay N."/>
            <person name="Ott S."/>
            <person name="Godinez A."/>
            <person name="Nagaraj S."/>
            <person name="Vyas G."/>
            <person name="Aluvathingal J."/>
            <person name="Nadendla S."/>
            <person name="Geyer C."/>
            <person name="Sichtig H."/>
        </authorList>
    </citation>
    <scope>NUCLEOTIDE SEQUENCE</scope>
    <source>
        <strain evidence="12">ATCC 33809</strain>
    </source>
</reference>
<keyword evidence="4" id="KW-0028">Amino-acid biosynthesis</keyword>
<feature type="chain" id="PRO_5043589742" description="phosphoserine phosphatase" evidence="11">
    <location>
        <begin position="26"/>
        <end position="328"/>
    </location>
</feature>
<name>A0AAX2LS99_VIBFL</name>
<dbReference type="InterPro" id="IPR036412">
    <property type="entry name" value="HAD-like_sf"/>
</dbReference>
<organism evidence="13 15">
    <name type="scientific">Vibrio fluvialis</name>
    <dbReference type="NCBI Taxonomy" id="676"/>
    <lineage>
        <taxon>Bacteria</taxon>
        <taxon>Pseudomonadati</taxon>
        <taxon>Pseudomonadota</taxon>
        <taxon>Gammaproteobacteria</taxon>
        <taxon>Vibrionales</taxon>
        <taxon>Vibrionaceae</taxon>
        <taxon>Vibrio</taxon>
    </lineage>
</organism>
<evidence type="ECO:0000256" key="1">
    <source>
        <dbReference type="ARBA" id="ARBA00001946"/>
    </source>
</evidence>
<dbReference type="Proteomes" id="UP000254626">
    <property type="component" value="Unassembled WGS sequence"/>
</dbReference>
<dbReference type="PANTHER" id="PTHR43344">
    <property type="entry name" value="PHOSPHOSERINE PHOSPHATASE"/>
    <property type="match status" value="1"/>
</dbReference>
<dbReference type="InterPro" id="IPR050582">
    <property type="entry name" value="HAD-like_SerB"/>
</dbReference>
<dbReference type="PANTHER" id="PTHR43344:SF2">
    <property type="entry name" value="PHOSPHOSERINE PHOSPHATASE"/>
    <property type="match status" value="1"/>
</dbReference>
<dbReference type="RefSeq" id="WP_061056448.1">
    <property type="nucleotide sequence ID" value="NZ_CABLBX010000001.1"/>
</dbReference>
<dbReference type="GO" id="GO:0005737">
    <property type="term" value="C:cytoplasm"/>
    <property type="evidence" value="ECO:0007669"/>
    <property type="project" value="TreeGrafter"/>
</dbReference>
<keyword evidence="6" id="KW-0378">Hydrolase</keyword>
<reference evidence="14" key="1">
    <citation type="submission" date="2015-12" db="EMBL/GenBank/DDBJ databases">
        <title>FDA dAtabase for Regulatory Grade micrObial Sequences (FDA-ARGOS): Supporting development and validation of Infectious Disease Dx tests.</title>
        <authorList>
            <person name="Hoffmann M."/>
            <person name="Allard M."/>
            <person name="Evans P."/>
            <person name="Brown E."/>
            <person name="Tallon L.J."/>
            <person name="Sadzewicz L."/>
            <person name="Sengamalay N."/>
            <person name="Ott S."/>
            <person name="Godinez A."/>
            <person name="Nagaraj S."/>
            <person name="Vyas G."/>
            <person name="Aluvathingal J."/>
            <person name="Nadendla S."/>
            <person name="Geyer C."/>
            <person name="Sichtig H."/>
        </authorList>
    </citation>
    <scope>NUCLEOTIDE SEQUENCE [LARGE SCALE GENOMIC DNA]</scope>
    <source>
        <strain evidence="14">ATCC 33809</strain>
    </source>
</reference>
<dbReference type="Proteomes" id="UP000057088">
    <property type="component" value="Chromosome 2"/>
</dbReference>
<dbReference type="Gene3D" id="3.40.50.1000">
    <property type="entry name" value="HAD superfamily/HAD-like"/>
    <property type="match status" value="1"/>
</dbReference>
<comment type="cofactor">
    <cofactor evidence="1">
        <name>Mg(2+)</name>
        <dbReference type="ChEBI" id="CHEBI:18420"/>
    </cofactor>
</comment>
<evidence type="ECO:0000313" key="15">
    <source>
        <dbReference type="Proteomes" id="UP000254626"/>
    </source>
</evidence>
<dbReference type="GO" id="GO:0006564">
    <property type="term" value="P:L-serine biosynthetic process"/>
    <property type="evidence" value="ECO:0007669"/>
    <property type="project" value="UniProtKB-KW"/>
</dbReference>
<sequence length="328" mass="37155">MKILPLQRYTAALFLGLVLIAQASAASKDPLPSWNDSEAKTSIIEFVQQVTDKNSEHFVPKEERIATFDNDGTLWSEQPMYFQVQFALDRVKTLAPQHPEWTTEEPFASVLKGNLKNLHTEDLVKVLYVTHSGMTTDEFDAIVKQWIASAKHPTTGKQYTEMVFQPMLEVLDYLRANGFKTFIVSGGGTGFMRAWAPAVYHIPPEQIVGSTFETEFMMLDGKPVLKRLPNLLVNDDKEVKAQQIYERIGHRPIAAFGNSDGDLAMLQWTAAGDGLRLPVYIHHTDDKREWSYDRESHVGKLDKGLDEAKAKGWPVVDMKTDWKVIYPN</sequence>
<dbReference type="SUPFAM" id="SSF56784">
    <property type="entry name" value="HAD-like"/>
    <property type="match status" value="1"/>
</dbReference>
<evidence type="ECO:0000313" key="14">
    <source>
        <dbReference type="Proteomes" id="UP000057088"/>
    </source>
</evidence>
<evidence type="ECO:0000256" key="9">
    <source>
        <dbReference type="ARBA" id="ARBA00048138"/>
    </source>
</evidence>
<evidence type="ECO:0000256" key="10">
    <source>
        <dbReference type="ARBA" id="ARBA00048523"/>
    </source>
</evidence>
<keyword evidence="5" id="KW-0479">Metal-binding</keyword>
<keyword evidence="7" id="KW-0460">Magnesium</keyword>
<dbReference type="CDD" id="cd01427">
    <property type="entry name" value="HAD_like"/>
    <property type="match status" value="1"/>
</dbReference>
<protein>
    <recommendedName>
        <fullName evidence="3">phosphoserine phosphatase</fullName>
        <ecNumber evidence="3">3.1.3.3</ecNumber>
    </recommendedName>
</protein>
<evidence type="ECO:0000256" key="3">
    <source>
        <dbReference type="ARBA" id="ARBA00012640"/>
    </source>
</evidence>
<dbReference type="EMBL" id="CP014035">
    <property type="protein sequence ID" value="AMF94310.1"/>
    <property type="molecule type" value="Genomic_DNA"/>
</dbReference>
<evidence type="ECO:0000256" key="4">
    <source>
        <dbReference type="ARBA" id="ARBA00022605"/>
    </source>
</evidence>
<feature type="signal peptide" evidence="11">
    <location>
        <begin position="1"/>
        <end position="25"/>
    </location>
</feature>
<evidence type="ECO:0000256" key="11">
    <source>
        <dbReference type="SAM" id="SignalP"/>
    </source>
</evidence>
<dbReference type="Pfam" id="PF12710">
    <property type="entry name" value="HAD"/>
    <property type="match status" value="1"/>
</dbReference>
<keyword evidence="11" id="KW-0732">Signal</keyword>
<dbReference type="EMBL" id="UHIP01000001">
    <property type="protein sequence ID" value="SUP23394.1"/>
    <property type="molecule type" value="Genomic_DNA"/>
</dbReference>
<dbReference type="GO" id="GO:0036424">
    <property type="term" value="F:L-phosphoserine phosphatase activity"/>
    <property type="evidence" value="ECO:0007669"/>
    <property type="project" value="TreeGrafter"/>
</dbReference>
<keyword evidence="8" id="KW-0718">Serine biosynthesis</keyword>
<evidence type="ECO:0000256" key="2">
    <source>
        <dbReference type="ARBA" id="ARBA00005135"/>
    </source>
</evidence>
<keyword evidence="14" id="KW-1185">Reference proteome</keyword>
<comment type="pathway">
    <text evidence="2">Amino-acid biosynthesis; L-serine biosynthesis; L-serine from 3-phospho-D-glycerate: step 3/3.</text>
</comment>
<dbReference type="GO" id="GO:0000287">
    <property type="term" value="F:magnesium ion binding"/>
    <property type="evidence" value="ECO:0007669"/>
    <property type="project" value="TreeGrafter"/>
</dbReference>
<dbReference type="EC" id="3.1.3.3" evidence="3"/>